<evidence type="ECO:0000313" key="7">
    <source>
        <dbReference type="Proteomes" id="UP000216913"/>
    </source>
</evidence>
<dbReference type="EMBL" id="NEVP01000003">
    <property type="protein sequence ID" value="OZI54202.1"/>
    <property type="molecule type" value="Genomic_DNA"/>
</dbReference>
<protein>
    <submittedName>
        <fullName evidence="6">LysR family transcriptional regulator</fullName>
    </submittedName>
</protein>
<comment type="similarity">
    <text evidence="1">Belongs to the LysR transcriptional regulatory family.</text>
</comment>
<dbReference type="PANTHER" id="PTHR30126:SF91">
    <property type="entry name" value="LYSR FAMILY TRANSCRIPTIONAL REGULATOR"/>
    <property type="match status" value="1"/>
</dbReference>
<dbReference type="Pfam" id="PF03466">
    <property type="entry name" value="LysR_substrate"/>
    <property type="match status" value="1"/>
</dbReference>
<evidence type="ECO:0000256" key="2">
    <source>
        <dbReference type="ARBA" id="ARBA00023015"/>
    </source>
</evidence>
<reference evidence="6 7" key="1">
    <citation type="submission" date="2017-05" db="EMBL/GenBank/DDBJ databases">
        <title>Complete and WGS of Bordetella genogroups.</title>
        <authorList>
            <person name="Spilker T."/>
            <person name="LiPuma J."/>
        </authorList>
    </citation>
    <scope>NUCLEOTIDE SEQUENCE [LARGE SCALE GENOMIC DNA]</scope>
    <source>
        <strain evidence="6 7">AU10456</strain>
    </source>
</reference>
<dbReference type="Proteomes" id="UP000216913">
    <property type="component" value="Unassembled WGS sequence"/>
</dbReference>
<proteinExistence type="inferred from homology"/>
<dbReference type="Gene3D" id="1.10.10.10">
    <property type="entry name" value="Winged helix-like DNA-binding domain superfamily/Winged helix DNA-binding domain"/>
    <property type="match status" value="1"/>
</dbReference>
<dbReference type="GO" id="GO:0003700">
    <property type="term" value="F:DNA-binding transcription factor activity"/>
    <property type="evidence" value="ECO:0007669"/>
    <property type="project" value="InterPro"/>
</dbReference>
<dbReference type="InterPro" id="IPR005119">
    <property type="entry name" value="LysR_subst-bd"/>
</dbReference>
<evidence type="ECO:0000256" key="4">
    <source>
        <dbReference type="ARBA" id="ARBA00023163"/>
    </source>
</evidence>
<dbReference type="OrthoDB" id="196624at2"/>
<dbReference type="GO" id="GO:0000976">
    <property type="term" value="F:transcription cis-regulatory region binding"/>
    <property type="evidence" value="ECO:0007669"/>
    <property type="project" value="TreeGrafter"/>
</dbReference>
<dbReference type="InterPro" id="IPR036388">
    <property type="entry name" value="WH-like_DNA-bd_sf"/>
</dbReference>
<dbReference type="PANTHER" id="PTHR30126">
    <property type="entry name" value="HTH-TYPE TRANSCRIPTIONAL REGULATOR"/>
    <property type="match status" value="1"/>
</dbReference>
<dbReference type="CDD" id="cd05466">
    <property type="entry name" value="PBP2_LTTR_substrate"/>
    <property type="match status" value="1"/>
</dbReference>
<dbReference type="Gene3D" id="3.40.190.290">
    <property type="match status" value="1"/>
</dbReference>
<keyword evidence="4" id="KW-0804">Transcription</keyword>
<organism evidence="6 7">
    <name type="scientific">Bordetella genomosp. 5</name>
    <dbReference type="NCBI Taxonomy" id="1395608"/>
    <lineage>
        <taxon>Bacteria</taxon>
        <taxon>Pseudomonadati</taxon>
        <taxon>Pseudomonadota</taxon>
        <taxon>Betaproteobacteria</taxon>
        <taxon>Burkholderiales</taxon>
        <taxon>Alcaligenaceae</taxon>
        <taxon>Bordetella</taxon>
    </lineage>
</organism>
<gene>
    <name evidence="6" type="ORF">CAL25_05325</name>
</gene>
<dbReference type="SUPFAM" id="SSF46785">
    <property type="entry name" value="Winged helix' DNA-binding domain"/>
    <property type="match status" value="1"/>
</dbReference>
<feature type="domain" description="HTH lysR-type" evidence="5">
    <location>
        <begin position="2"/>
        <end position="59"/>
    </location>
</feature>
<dbReference type="RefSeq" id="WP_094798925.1">
    <property type="nucleotide sequence ID" value="NZ_NEVP01000003.1"/>
</dbReference>
<dbReference type="InterPro" id="IPR036390">
    <property type="entry name" value="WH_DNA-bd_sf"/>
</dbReference>
<evidence type="ECO:0000259" key="5">
    <source>
        <dbReference type="PROSITE" id="PS50931"/>
    </source>
</evidence>
<accession>A0A261TYG5</accession>
<dbReference type="InterPro" id="IPR000847">
    <property type="entry name" value="LysR_HTH_N"/>
</dbReference>
<keyword evidence="2" id="KW-0805">Transcription regulation</keyword>
<name>A0A261TYG5_9BORD</name>
<evidence type="ECO:0000256" key="3">
    <source>
        <dbReference type="ARBA" id="ARBA00023125"/>
    </source>
</evidence>
<comment type="caution">
    <text evidence="6">The sequence shown here is derived from an EMBL/GenBank/DDBJ whole genome shotgun (WGS) entry which is preliminary data.</text>
</comment>
<keyword evidence="3" id="KW-0238">DNA-binding</keyword>
<dbReference type="Pfam" id="PF00126">
    <property type="entry name" value="HTH_1"/>
    <property type="match status" value="1"/>
</dbReference>
<evidence type="ECO:0000256" key="1">
    <source>
        <dbReference type="ARBA" id="ARBA00009437"/>
    </source>
</evidence>
<evidence type="ECO:0000313" key="6">
    <source>
        <dbReference type="EMBL" id="OZI54202.1"/>
    </source>
</evidence>
<dbReference type="SUPFAM" id="SSF53850">
    <property type="entry name" value="Periplasmic binding protein-like II"/>
    <property type="match status" value="1"/>
</dbReference>
<keyword evidence="7" id="KW-1185">Reference proteome</keyword>
<dbReference type="AlphaFoldDB" id="A0A261TYG5"/>
<dbReference type="PROSITE" id="PS50931">
    <property type="entry name" value="HTH_LYSR"/>
    <property type="match status" value="1"/>
</dbReference>
<sequence length="295" mass="31647">MLTSDHIETLLRIVDTGSFSAAARALRRTPSAVSMAVANLEAELGLVLFDRSRREPVPTPAMAALLPGARLIDEQLSALRAHALHLSSGVEARLRIGVAAELDDAPVMRALSAIAQRYPALEIQVRRAPQDEIVDALHRSAVDLCVAYGGLELHAQESIHALWTETLMAVAAPAHALGARKAWPIETLALHRQVVVANPEVPMSDARPVISSRVWQVDNTAGALALVEAGHGWANLPRGSVREALARKSLVALRFSNTRNGLNLPVYLRLPRHTGLGKAAAELAEGLRAEARELG</sequence>